<proteinExistence type="predicted"/>
<dbReference type="AlphaFoldDB" id="A0A936F406"/>
<dbReference type="EMBL" id="JADKCH010000016">
    <property type="protein sequence ID" value="MBK8573295.1"/>
    <property type="molecule type" value="Genomic_DNA"/>
</dbReference>
<organism evidence="1 2">
    <name type="scientific">Candidatus Geothrix odensensis</name>
    <dbReference type="NCBI Taxonomy" id="2954440"/>
    <lineage>
        <taxon>Bacteria</taxon>
        <taxon>Pseudomonadati</taxon>
        <taxon>Acidobacteriota</taxon>
        <taxon>Holophagae</taxon>
        <taxon>Holophagales</taxon>
        <taxon>Holophagaceae</taxon>
        <taxon>Geothrix</taxon>
    </lineage>
</organism>
<protein>
    <submittedName>
        <fullName evidence="1">Uncharacterized protein</fullName>
    </submittedName>
</protein>
<sequence>MADPIKLAYFMAVKEGASYLGGLLVTDTSGIPLDFRYTEPITPTRLQSILYGKSLEPHLKEEVIQKTLLKELKTPPDLFILSATELAGGWSGDVKYPVLAVQKSQESPLSKVGDTFRSGPRELLIQLAEGAAPLRVMFAAAVEPAAQEQAVAKLLEAGYHMDLVEPLERVTAALQSLVVKES</sequence>
<comment type="caution">
    <text evidence="1">The sequence shown here is derived from an EMBL/GenBank/DDBJ whole genome shotgun (WGS) entry which is preliminary data.</text>
</comment>
<dbReference type="Proteomes" id="UP000709959">
    <property type="component" value="Unassembled WGS sequence"/>
</dbReference>
<evidence type="ECO:0000313" key="2">
    <source>
        <dbReference type="Proteomes" id="UP000709959"/>
    </source>
</evidence>
<name>A0A936F406_9BACT</name>
<accession>A0A936F406</accession>
<reference evidence="1 2" key="1">
    <citation type="submission" date="2020-10" db="EMBL/GenBank/DDBJ databases">
        <title>Connecting structure to function with the recovery of over 1000 high-quality activated sludge metagenome-assembled genomes encoding full-length rRNA genes using long-read sequencing.</title>
        <authorList>
            <person name="Singleton C.M."/>
            <person name="Petriglieri F."/>
            <person name="Kristensen J.M."/>
            <person name="Kirkegaard R.H."/>
            <person name="Michaelsen T.Y."/>
            <person name="Andersen M.H."/>
            <person name="Karst S.M."/>
            <person name="Dueholm M.S."/>
            <person name="Nielsen P.H."/>
            <person name="Albertsen M."/>
        </authorList>
    </citation>
    <scope>NUCLEOTIDE SEQUENCE [LARGE SCALE GENOMIC DNA]</scope>
    <source>
        <strain evidence="1">OdNE_18-Q3-R46-58_MAXAC.008</strain>
    </source>
</reference>
<gene>
    <name evidence="1" type="ORF">IPN91_11795</name>
</gene>
<evidence type="ECO:0000313" key="1">
    <source>
        <dbReference type="EMBL" id="MBK8573295.1"/>
    </source>
</evidence>